<evidence type="ECO:0000256" key="6">
    <source>
        <dbReference type="ARBA" id="ARBA00023136"/>
    </source>
</evidence>
<evidence type="ECO:0000256" key="8">
    <source>
        <dbReference type="ARBA" id="ARBA00023224"/>
    </source>
</evidence>
<feature type="domain" description="G-protein coupled receptors family 1 profile" evidence="10">
    <location>
        <begin position="1"/>
        <end position="149"/>
    </location>
</feature>
<dbReference type="PRINTS" id="PR00237">
    <property type="entry name" value="GPCRRHODOPSN"/>
</dbReference>
<evidence type="ECO:0000256" key="7">
    <source>
        <dbReference type="ARBA" id="ARBA00023170"/>
    </source>
</evidence>
<sequence length="149" mass="17066">IDKPLRYKAVVTTQRVFYAILFIWILSLIVSVLPFLGWRELRPRVQGGFCQYHLNLAPSYTLFLHSTVCLTPLTITCLAHYKIFRLARMQAHKIASLPVSGTELERKRKKLEKDRKITLSVAVVVGVFIICWGPTNIMLITYCACHTCV</sequence>
<evidence type="ECO:0000313" key="12">
    <source>
        <dbReference type="Proteomes" id="UP001249851"/>
    </source>
</evidence>
<dbReference type="SUPFAM" id="SSF81321">
    <property type="entry name" value="Family A G protein-coupled receptor-like"/>
    <property type="match status" value="1"/>
</dbReference>
<evidence type="ECO:0000256" key="3">
    <source>
        <dbReference type="ARBA" id="ARBA00022692"/>
    </source>
</evidence>
<keyword evidence="3 9" id="KW-0812">Transmembrane</keyword>
<dbReference type="EMBL" id="JARQWQ010000004">
    <property type="protein sequence ID" value="KAK2572313.1"/>
    <property type="molecule type" value="Genomic_DNA"/>
</dbReference>
<evidence type="ECO:0000256" key="4">
    <source>
        <dbReference type="ARBA" id="ARBA00022989"/>
    </source>
</evidence>
<evidence type="ECO:0000256" key="9">
    <source>
        <dbReference type="SAM" id="Phobius"/>
    </source>
</evidence>
<keyword evidence="8" id="KW-0807">Transducer</keyword>
<evidence type="ECO:0000259" key="10">
    <source>
        <dbReference type="PROSITE" id="PS50262"/>
    </source>
</evidence>
<keyword evidence="7 11" id="KW-0675">Receptor</keyword>
<protein>
    <submittedName>
        <fullName evidence="11">Histamine H2 receptor</fullName>
    </submittedName>
</protein>
<reference evidence="11" key="1">
    <citation type="journal article" date="2023" name="G3 (Bethesda)">
        <title>Whole genome assembly and annotation of the endangered Caribbean coral Acropora cervicornis.</title>
        <authorList>
            <person name="Selwyn J.D."/>
            <person name="Vollmer S.V."/>
        </authorList>
    </citation>
    <scope>NUCLEOTIDE SEQUENCE</scope>
    <source>
        <strain evidence="11">K2</strain>
    </source>
</reference>
<dbReference type="InterPro" id="IPR000276">
    <property type="entry name" value="GPCR_Rhodpsn"/>
</dbReference>
<dbReference type="GO" id="GO:0005886">
    <property type="term" value="C:plasma membrane"/>
    <property type="evidence" value="ECO:0007669"/>
    <property type="project" value="UniProtKB-SubCell"/>
</dbReference>
<dbReference type="GO" id="GO:0004930">
    <property type="term" value="F:G protein-coupled receptor activity"/>
    <property type="evidence" value="ECO:0007669"/>
    <property type="project" value="UniProtKB-KW"/>
</dbReference>
<dbReference type="PANTHER" id="PTHR22752:SF14">
    <property type="entry name" value="G-PROTEIN COUPLED RECEPTORS FAMILY 1 PROFILE DOMAIN-CONTAINING PROTEIN"/>
    <property type="match status" value="1"/>
</dbReference>
<feature type="non-terminal residue" evidence="11">
    <location>
        <position position="1"/>
    </location>
</feature>
<dbReference type="Gene3D" id="1.20.1070.10">
    <property type="entry name" value="Rhodopsin 7-helix transmembrane proteins"/>
    <property type="match status" value="1"/>
</dbReference>
<evidence type="ECO:0000256" key="5">
    <source>
        <dbReference type="ARBA" id="ARBA00023040"/>
    </source>
</evidence>
<accession>A0AAD9VF56</accession>
<name>A0AAD9VF56_ACRCE</name>
<dbReference type="Pfam" id="PF00001">
    <property type="entry name" value="7tm_1"/>
    <property type="match status" value="1"/>
</dbReference>
<reference evidence="11" key="2">
    <citation type="journal article" date="2023" name="Science">
        <title>Genomic signatures of disease resistance in endangered staghorn corals.</title>
        <authorList>
            <person name="Vollmer S.V."/>
            <person name="Selwyn J.D."/>
            <person name="Despard B.A."/>
            <person name="Roesel C.L."/>
        </authorList>
    </citation>
    <scope>NUCLEOTIDE SEQUENCE</scope>
    <source>
        <strain evidence="11">K2</strain>
    </source>
</reference>
<keyword evidence="12" id="KW-1185">Reference proteome</keyword>
<organism evidence="11 12">
    <name type="scientific">Acropora cervicornis</name>
    <name type="common">Staghorn coral</name>
    <dbReference type="NCBI Taxonomy" id="6130"/>
    <lineage>
        <taxon>Eukaryota</taxon>
        <taxon>Metazoa</taxon>
        <taxon>Cnidaria</taxon>
        <taxon>Anthozoa</taxon>
        <taxon>Hexacorallia</taxon>
        <taxon>Scleractinia</taxon>
        <taxon>Astrocoeniina</taxon>
        <taxon>Acroporidae</taxon>
        <taxon>Acropora</taxon>
    </lineage>
</organism>
<dbReference type="InterPro" id="IPR017452">
    <property type="entry name" value="GPCR_Rhodpsn_7TM"/>
</dbReference>
<keyword evidence="4 9" id="KW-1133">Transmembrane helix</keyword>
<dbReference type="PANTHER" id="PTHR22752">
    <property type="entry name" value="G PROTEIN-COUPLED RECEPTOR"/>
    <property type="match status" value="1"/>
</dbReference>
<keyword evidence="6 9" id="KW-0472">Membrane</keyword>
<feature type="transmembrane region" description="Helical" evidence="9">
    <location>
        <begin position="16"/>
        <end position="36"/>
    </location>
</feature>
<evidence type="ECO:0000256" key="1">
    <source>
        <dbReference type="ARBA" id="ARBA00004651"/>
    </source>
</evidence>
<comment type="subcellular location">
    <subcellularLocation>
        <location evidence="1">Cell membrane</location>
        <topology evidence="1">Multi-pass membrane protein</topology>
    </subcellularLocation>
</comment>
<keyword evidence="2" id="KW-1003">Cell membrane</keyword>
<proteinExistence type="predicted"/>
<dbReference type="PROSITE" id="PS50262">
    <property type="entry name" value="G_PROTEIN_RECEP_F1_2"/>
    <property type="match status" value="1"/>
</dbReference>
<evidence type="ECO:0000256" key="2">
    <source>
        <dbReference type="ARBA" id="ARBA00022475"/>
    </source>
</evidence>
<dbReference type="AlphaFoldDB" id="A0AAD9VF56"/>
<feature type="transmembrane region" description="Helical" evidence="9">
    <location>
        <begin position="117"/>
        <end position="142"/>
    </location>
</feature>
<keyword evidence="5" id="KW-0297">G-protein coupled receptor</keyword>
<evidence type="ECO:0000313" key="11">
    <source>
        <dbReference type="EMBL" id="KAK2572313.1"/>
    </source>
</evidence>
<dbReference type="Proteomes" id="UP001249851">
    <property type="component" value="Unassembled WGS sequence"/>
</dbReference>
<feature type="transmembrane region" description="Helical" evidence="9">
    <location>
        <begin position="62"/>
        <end position="84"/>
    </location>
</feature>
<comment type="caution">
    <text evidence="11">The sequence shown here is derived from an EMBL/GenBank/DDBJ whole genome shotgun (WGS) entry which is preliminary data.</text>
</comment>
<gene>
    <name evidence="11" type="ORF">P5673_002539</name>
</gene>